<accession>A0A2H3D5W9</accession>
<organism evidence="1 2">
    <name type="scientific">Armillaria gallica</name>
    <name type="common">Bulbous honey fungus</name>
    <name type="synonym">Armillaria bulbosa</name>
    <dbReference type="NCBI Taxonomy" id="47427"/>
    <lineage>
        <taxon>Eukaryota</taxon>
        <taxon>Fungi</taxon>
        <taxon>Dikarya</taxon>
        <taxon>Basidiomycota</taxon>
        <taxon>Agaricomycotina</taxon>
        <taxon>Agaricomycetes</taxon>
        <taxon>Agaricomycetidae</taxon>
        <taxon>Agaricales</taxon>
        <taxon>Marasmiineae</taxon>
        <taxon>Physalacriaceae</taxon>
        <taxon>Armillaria</taxon>
    </lineage>
</organism>
<reference evidence="2" key="1">
    <citation type="journal article" date="2017" name="Nat. Ecol. Evol.">
        <title>Genome expansion and lineage-specific genetic innovations in the forest pathogenic fungi Armillaria.</title>
        <authorList>
            <person name="Sipos G."/>
            <person name="Prasanna A.N."/>
            <person name="Walter M.C."/>
            <person name="O'Connor E."/>
            <person name="Balint B."/>
            <person name="Krizsan K."/>
            <person name="Kiss B."/>
            <person name="Hess J."/>
            <person name="Varga T."/>
            <person name="Slot J."/>
            <person name="Riley R."/>
            <person name="Boka B."/>
            <person name="Rigling D."/>
            <person name="Barry K."/>
            <person name="Lee J."/>
            <person name="Mihaltcheva S."/>
            <person name="LaButti K."/>
            <person name="Lipzen A."/>
            <person name="Waldron R."/>
            <person name="Moloney N.M."/>
            <person name="Sperisen C."/>
            <person name="Kredics L."/>
            <person name="Vagvoelgyi C."/>
            <person name="Patrignani A."/>
            <person name="Fitzpatrick D."/>
            <person name="Nagy I."/>
            <person name="Doyle S."/>
            <person name="Anderson J.B."/>
            <person name="Grigoriev I.V."/>
            <person name="Gueldener U."/>
            <person name="Muensterkoetter M."/>
            <person name="Nagy L.G."/>
        </authorList>
    </citation>
    <scope>NUCLEOTIDE SEQUENCE [LARGE SCALE GENOMIC DNA]</scope>
    <source>
        <strain evidence="2">Ar21-2</strain>
    </source>
</reference>
<sequence length="288" mass="32196">MPVTQHRPYLLLQYARGADSRISLHRGSRIHGPSALPWFKDMLLLLVFVHAASGREECPSAIIMLLQNVMVRAPLSSYDCGFLISPYSPQSGLISTSTVMATCLRGGNREVALPNEGFTQTKFSGSFEGFEPPDNMDQSKLYTRKTVECVNFFSPQSAEFRSSALGSRVAHETLGFDTLGFRTGNLPTPAGGVFVELTTHLFSKFQLITPQERKKWVEKYEHEDAVRFLQMMRVRHVIIHVIGFVRSPTRELVIIDTEVKRSCTKIVLATPSMTMILLGESNPTQAND</sequence>
<evidence type="ECO:0000313" key="1">
    <source>
        <dbReference type="EMBL" id="PBK86198.1"/>
    </source>
</evidence>
<name>A0A2H3D5W9_ARMGA</name>
<dbReference type="AlphaFoldDB" id="A0A2H3D5W9"/>
<dbReference type="InParanoid" id="A0A2H3D5W9"/>
<proteinExistence type="predicted"/>
<evidence type="ECO:0000313" key="2">
    <source>
        <dbReference type="Proteomes" id="UP000217790"/>
    </source>
</evidence>
<dbReference type="Proteomes" id="UP000217790">
    <property type="component" value="Unassembled WGS sequence"/>
</dbReference>
<keyword evidence="2" id="KW-1185">Reference proteome</keyword>
<protein>
    <submittedName>
        <fullName evidence="1">Uncharacterized protein</fullName>
    </submittedName>
</protein>
<gene>
    <name evidence="1" type="ORF">ARMGADRAFT_1035658</name>
</gene>
<dbReference type="EMBL" id="KZ293685">
    <property type="protein sequence ID" value="PBK86198.1"/>
    <property type="molecule type" value="Genomic_DNA"/>
</dbReference>